<sequence length="167" mass="18896">MESYLRRRDLPRMFRDTSAVGKQNFHLFELANTNCKLARGVLILNTSENLEGPILAHIRPLFPATYAVGPLHSLVAVISSTNSSASLLPEDHSAIAWLDAQPDRSVVYVSFGSIVRLSPAEFLEFWHGFVDSGHRFLWVMRKDLVDGWEKPATKEEERVRMVAWAVC</sequence>
<dbReference type="EMBL" id="JADCNL010000009">
    <property type="protein sequence ID" value="KAG0466585.1"/>
    <property type="molecule type" value="Genomic_DNA"/>
</dbReference>
<dbReference type="PANTHER" id="PTHR11926:SF1392">
    <property type="entry name" value="GLYCOSYLTRANSFERASE"/>
    <property type="match status" value="1"/>
</dbReference>
<dbReference type="OrthoDB" id="1924320at2759"/>
<dbReference type="GO" id="GO:0080044">
    <property type="term" value="F:quercetin 7-O-glucosyltransferase activity"/>
    <property type="evidence" value="ECO:0007669"/>
    <property type="project" value="TreeGrafter"/>
</dbReference>
<dbReference type="AlphaFoldDB" id="A0A835UN39"/>
<evidence type="ECO:0000313" key="3">
    <source>
        <dbReference type="Proteomes" id="UP000636800"/>
    </source>
</evidence>
<dbReference type="SUPFAM" id="SSF53756">
    <property type="entry name" value="UDP-Glycosyltransferase/glycogen phosphorylase"/>
    <property type="match status" value="1"/>
</dbReference>
<name>A0A835UN39_VANPL</name>
<evidence type="ECO:0000313" key="2">
    <source>
        <dbReference type="EMBL" id="KAG0466585.1"/>
    </source>
</evidence>
<proteinExistence type="inferred from homology"/>
<comment type="similarity">
    <text evidence="1">Belongs to the UDP-glycosyltransferase family.</text>
</comment>
<evidence type="ECO:0000256" key="1">
    <source>
        <dbReference type="ARBA" id="ARBA00009995"/>
    </source>
</evidence>
<organism evidence="2 3">
    <name type="scientific">Vanilla planifolia</name>
    <name type="common">Vanilla</name>
    <dbReference type="NCBI Taxonomy" id="51239"/>
    <lineage>
        <taxon>Eukaryota</taxon>
        <taxon>Viridiplantae</taxon>
        <taxon>Streptophyta</taxon>
        <taxon>Embryophyta</taxon>
        <taxon>Tracheophyta</taxon>
        <taxon>Spermatophyta</taxon>
        <taxon>Magnoliopsida</taxon>
        <taxon>Liliopsida</taxon>
        <taxon>Asparagales</taxon>
        <taxon>Orchidaceae</taxon>
        <taxon>Vanilloideae</taxon>
        <taxon>Vanilleae</taxon>
        <taxon>Vanilla</taxon>
    </lineage>
</organism>
<dbReference type="Gene3D" id="3.40.50.2000">
    <property type="entry name" value="Glycogen Phosphorylase B"/>
    <property type="match status" value="2"/>
</dbReference>
<keyword evidence="3" id="KW-1185">Reference proteome</keyword>
<dbReference type="PANTHER" id="PTHR11926">
    <property type="entry name" value="GLUCOSYL/GLUCURONOSYL TRANSFERASES"/>
    <property type="match status" value="1"/>
</dbReference>
<accession>A0A835UN39</accession>
<gene>
    <name evidence="2" type="ORF">HPP92_018165</name>
</gene>
<comment type="caution">
    <text evidence="2">The sequence shown here is derived from an EMBL/GenBank/DDBJ whole genome shotgun (WGS) entry which is preliminary data.</text>
</comment>
<protein>
    <submittedName>
        <fullName evidence="2">Uncharacterized protein</fullName>
    </submittedName>
</protein>
<dbReference type="Proteomes" id="UP000636800">
    <property type="component" value="Unassembled WGS sequence"/>
</dbReference>
<dbReference type="GO" id="GO:0080043">
    <property type="term" value="F:quercetin 3-O-glucosyltransferase activity"/>
    <property type="evidence" value="ECO:0007669"/>
    <property type="project" value="TreeGrafter"/>
</dbReference>
<reference evidence="2 3" key="1">
    <citation type="journal article" date="2020" name="Nat. Food">
        <title>A phased Vanilla planifolia genome enables genetic improvement of flavour and production.</title>
        <authorList>
            <person name="Hasing T."/>
            <person name="Tang H."/>
            <person name="Brym M."/>
            <person name="Khazi F."/>
            <person name="Huang T."/>
            <person name="Chambers A.H."/>
        </authorList>
    </citation>
    <scope>NUCLEOTIDE SEQUENCE [LARGE SCALE GENOMIC DNA]</scope>
    <source>
        <tissue evidence="2">Leaf</tissue>
    </source>
</reference>